<keyword evidence="1" id="KW-0805">Transcription regulation</keyword>
<dbReference type="Pfam" id="PF02311">
    <property type="entry name" value="AraC_binding"/>
    <property type="match status" value="1"/>
</dbReference>
<dbReference type="RefSeq" id="WP_227321674.1">
    <property type="nucleotide sequence ID" value="NZ_JAESVB010000005.1"/>
</dbReference>
<dbReference type="EMBL" id="JAESVB010000005">
    <property type="protein sequence ID" value="MCB8876013.1"/>
    <property type="molecule type" value="Genomic_DNA"/>
</dbReference>
<dbReference type="Gene3D" id="1.10.10.60">
    <property type="entry name" value="Homeodomain-like"/>
    <property type="match status" value="1"/>
</dbReference>
<evidence type="ECO:0000313" key="5">
    <source>
        <dbReference type="EMBL" id="MCB8876013.1"/>
    </source>
</evidence>
<dbReference type="SUPFAM" id="SSF51215">
    <property type="entry name" value="Regulatory protein AraC"/>
    <property type="match status" value="1"/>
</dbReference>
<dbReference type="InterPro" id="IPR018060">
    <property type="entry name" value="HTH_AraC"/>
</dbReference>
<dbReference type="GO" id="GO:0043565">
    <property type="term" value="F:sequence-specific DNA binding"/>
    <property type="evidence" value="ECO:0007669"/>
    <property type="project" value="InterPro"/>
</dbReference>
<name>A0A963YRZ3_9PROT</name>
<dbReference type="InterPro" id="IPR003313">
    <property type="entry name" value="AraC-bd"/>
</dbReference>
<keyword evidence="2" id="KW-0238">DNA-binding</keyword>
<evidence type="ECO:0000313" key="6">
    <source>
        <dbReference type="Proteomes" id="UP000708298"/>
    </source>
</evidence>
<dbReference type="Proteomes" id="UP000708298">
    <property type="component" value="Unassembled WGS sequence"/>
</dbReference>
<sequence>MEAASFKRPFKTLPIETMAAHYVQRSFKPHAHEEYLIGVITAGVHTVWCRGEQRYVSGGTVVTMHPGDVHHGGAGDAGGWVQRMVYIGEETLRGLLSDGRPSTPSFRTPVHTASGLAARLARLHDAMHRSPLALPRDTALIGLAALLKPMAGGVAAPSPIHDPPDARVQRMIDYLHAHPAEDIGLDALGALAGLGRRHTIDVFKRRVGLPPHAYHLGLKVRLVQTLLRQGVTPAQAAADAGFADQSHMTRHFLSIVGTTPAAFARA</sequence>
<dbReference type="SUPFAM" id="SSF46689">
    <property type="entry name" value="Homeodomain-like"/>
    <property type="match status" value="2"/>
</dbReference>
<feature type="domain" description="HTH araC/xylS-type" evidence="4">
    <location>
        <begin position="169"/>
        <end position="266"/>
    </location>
</feature>
<evidence type="ECO:0000256" key="3">
    <source>
        <dbReference type="ARBA" id="ARBA00023163"/>
    </source>
</evidence>
<evidence type="ECO:0000256" key="2">
    <source>
        <dbReference type="ARBA" id="ARBA00023125"/>
    </source>
</evidence>
<dbReference type="PANTHER" id="PTHR46796">
    <property type="entry name" value="HTH-TYPE TRANSCRIPTIONAL ACTIVATOR RHAS-RELATED"/>
    <property type="match status" value="1"/>
</dbReference>
<dbReference type="SMART" id="SM00342">
    <property type="entry name" value="HTH_ARAC"/>
    <property type="match status" value="1"/>
</dbReference>
<dbReference type="PANTHER" id="PTHR46796:SF2">
    <property type="entry name" value="TRANSCRIPTIONAL REGULATORY PROTEIN"/>
    <property type="match status" value="1"/>
</dbReference>
<dbReference type="Pfam" id="PF12833">
    <property type="entry name" value="HTH_18"/>
    <property type="match status" value="1"/>
</dbReference>
<keyword evidence="3" id="KW-0804">Transcription</keyword>
<reference evidence="5" key="1">
    <citation type="journal article" date="2021" name="Microorganisms">
        <title>Acidisoma silvae sp. nov. and Acidisomacellulosilytica sp. nov., Two Acidophilic Bacteria Isolated from Decaying Wood, Hydrolyzing Cellulose and Producing Poly-3-hydroxybutyrate.</title>
        <authorList>
            <person name="Mieszkin S."/>
            <person name="Pouder E."/>
            <person name="Uroz S."/>
            <person name="Simon-Colin C."/>
            <person name="Alain K."/>
        </authorList>
    </citation>
    <scope>NUCLEOTIDE SEQUENCE</scope>
    <source>
        <strain evidence="5">HW T2.11</strain>
    </source>
</reference>
<gene>
    <name evidence="5" type="ORF">ASILVAE211_12540</name>
</gene>
<dbReference type="GO" id="GO:0003700">
    <property type="term" value="F:DNA-binding transcription factor activity"/>
    <property type="evidence" value="ECO:0007669"/>
    <property type="project" value="InterPro"/>
</dbReference>
<protein>
    <submittedName>
        <fullName evidence="5">AraC family transcriptional regulator</fullName>
    </submittedName>
</protein>
<organism evidence="5 6">
    <name type="scientific">Acidisoma silvae</name>
    <dbReference type="NCBI Taxonomy" id="2802396"/>
    <lineage>
        <taxon>Bacteria</taxon>
        <taxon>Pseudomonadati</taxon>
        <taxon>Pseudomonadota</taxon>
        <taxon>Alphaproteobacteria</taxon>
        <taxon>Acetobacterales</taxon>
        <taxon>Acidocellaceae</taxon>
        <taxon>Acidisoma</taxon>
    </lineage>
</organism>
<evidence type="ECO:0000256" key="1">
    <source>
        <dbReference type="ARBA" id="ARBA00023015"/>
    </source>
</evidence>
<evidence type="ECO:0000259" key="4">
    <source>
        <dbReference type="PROSITE" id="PS01124"/>
    </source>
</evidence>
<dbReference type="PROSITE" id="PS01124">
    <property type="entry name" value="HTH_ARAC_FAMILY_2"/>
    <property type="match status" value="1"/>
</dbReference>
<keyword evidence="6" id="KW-1185">Reference proteome</keyword>
<reference evidence="5" key="2">
    <citation type="submission" date="2021-01" db="EMBL/GenBank/DDBJ databases">
        <authorList>
            <person name="Mieszkin S."/>
            <person name="Pouder E."/>
            <person name="Alain K."/>
        </authorList>
    </citation>
    <scope>NUCLEOTIDE SEQUENCE</scope>
    <source>
        <strain evidence="5">HW T2.11</strain>
    </source>
</reference>
<accession>A0A963YRZ3</accession>
<dbReference type="InterPro" id="IPR009057">
    <property type="entry name" value="Homeodomain-like_sf"/>
</dbReference>
<dbReference type="AlphaFoldDB" id="A0A963YRZ3"/>
<dbReference type="InterPro" id="IPR050204">
    <property type="entry name" value="AraC_XylS_family_regulators"/>
</dbReference>
<proteinExistence type="predicted"/>
<dbReference type="InterPro" id="IPR037923">
    <property type="entry name" value="HTH-like"/>
</dbReference>
<comment type="caution">
    <text evidence="5">The sequence shown here is derived from an EMBL/GenBank/DDBJ whole genome shotgun (WGS) entry which is preliminary data.</text>
</comment>